<name>X0VUB5_9ZZZZ</name>
<protein>
    <submittedName>
        <fullName evidence="2">Uncharacterized protein</fullName>
    </submittedName>
</protein>
<reference evidence="2" key="1">
    <citation type="journal article" date="2014" name="Front. Microbiol.">
        <title>High frequency of phylogenetically diverse reductive dehalogenase-homologous genes in deep subseafloor sedimentary metagenomes.</title>
        <authorList>
            <person name="Kawai M."/>
            <person name="Futagami T."/>
            <person name="Toyoda A."/>
            <person name="Takaki Y."/>
            <person name="Nishi S."/>
            <person name="Hori S."/>
            <person name="Arai W."/>
            <person name="Tsubouchi T."/>
            <person name="Morono Y."/>
            <person name="Uchiyama I."/>
            <person name="Ito T."/>
            <person name="Fujiyama A."/>
            <person name="Inagaki F."/>
            <person name="Takami H."/>
        </authorList>
    </citation>
    <scope>NUCLEOTIDE SEQUENCE</scope>
    <source>
        <strain evidence="2">Expedition CK06-06</strain>
    </source>
</reference>
<feature type="transmembrane region" description="Helical" evidence="1">
    <location>
        <begin position="49"/>
        <end position="68"/>
    </location>
</feature>
<keyword evidence="1" id="KW-0812">Transmembrane</keyword>
<evidence type="ECO:0000313" key="2">
    <source>
        <dbReference type="EMBL" id="GAG21870.1"/>
    </source>
</evidence>
<accession>X0VUB5</accession>
<proteinExistence type="predicted"/>
<organism evidence="2">
    <name type="scientific">marine sediment metagenome</name>
    <dbReference type="NCBI Taxonomy" id="412755"/>
    <lineage>
        <taxon>unclassified sequences</taxon>
        <taxon>metagenomes</taxon>
        <taxon>ecological metagenomes</taxon>
    </lineage>
</organism>
<dbReference type="EMBL" id="BARS01034404">
    <property type="protein sequence ID" value="GAG21870.1"/>
    <property type="molecule type" value="Genomic_DNA"/>
</dbReference>
<comment type="caution">
    <text evidence="2">The sequence shown here is derived from an EMBL/GenBank/DDBJ whole genome shotgun (WGS) entry which is preliminary data.</text>
</comment>
<evidence type="ECO:0000256" key="1">
    <source>
        <dbReference type="SAM" id="Phobius"/>
    </source>
</evidence>
<dbReference type="AlphaFoldDB" id="X0VUB5"/>
<keyword evidence="1" id="KW-1133">Transmembrane helix</keyword>
<sequence length="89" mass="10043">MLLVLVLVNVIGVVVALQFGWHLTARPEFAMAFLPMLYVLSRFGKLPEMTFLAHMALPLAMGVIYHLAVRRVERRRLEENAPSAPPESE</sequence>
<keyword evidence="1" id="KW-0472">Membrane</keyword>
<gene>
    <name evidence="2" type="ORF">S01H1_53154</name>
</gene>